<feature type="region of interest" description="Disordered" evidence="8">
    <location>
        <begin position="391"/>
        <end position="435"/>
    </location>
</feature>
<dbReference type="GO" id="GO:0004252">
    <property type="term" value="F:serine-type endopeptidase activity"/>
    <property type="evidence" value="ECO:0007669"/>
    <property type="project" value="InterPro"/>
</dbReference>
<evidence type="ECO:0000256" key="4">
    <source>
        <dbReference type="ARBA" id="ARBA00022801"/>
    </source>
</evidence>
<dbReference type="EMBL" id="LT607410">
    <property type="protein sequence ID" value="SCF38403.1"/>
    <property type="molecule type" value="Genomic_DNA"/>
</dbReference>
<dbReference type="InterPro" id="IPR001316">
    <property type="entry name" value="Pept_S1A_streptogrisin"/>
</dbReference>
<keyword evidence="4" id="KW-0378">Hydrolase</keyword>
<evidence type="ECO:0000256" key="3">
    <source>
        <dbReference type="ARBA" id="ARBA00022729"/>
    </source>
</evidence>
<evidence type="ECO:0000256" key="1">
    <source>
        <dbReference type="ARBA" id="ARBA00007664"/>
    </source>
</evidence>
<gene>
    <name evidence="12" type="ORF">GA0074696_5122</name>
</gene>
<dbReference type="InterPro" id="IPR037295">
    <property type="entry name" value="Alpha-lytic_protease_prodomain"/>
</dbReference>
<evidence type="ECO:0000313" key="13">
    <source>
        <dbReference type="Proteomes" id="UP000198228"/>
    </source>
</evidence>
<keyword evidence="7" id="KW-1015">Disulfide bond</keyword>
<evidence type="ECO:0000259" key="11">
    <source>
        <dbReference type="Pfam" id="PF02983"/>
    </source>
</evidence>
<dbReference type="InterPro" id="IPR009003">
    <property type="entry name" value="Peptidase_S1_PA"/>
</dbReference>
<dbReference type="SUPFAM" id="SSF50494">
    <property type="entry name" value="Trypsin-like serine proteases"/>
    <property type="match status" value="1"/>
</dbReference>
<dbReference type="InterPro" id="IPR004236">
    <property type="entry name" value="Pept_S1_alpha_lytic"/>
</dbReference>
<evidence type="ECO:0000256" key="8">
    <source>
        <dbReference type="SAM" id="MobiDB-lite"/>
    </source>
</evidence>
<keyword evidence="3 9" id="KW-0732">Signal</keyword>
<proteinExistence type="inferred from homology"/>
<reference evidence="12 13" key="1">
    <citation type="submission" date="2016-06" db="EMBL/GenBank/DDBJ databases">
        <authorList>
            <person name="Kjaerup R.B."/>
            <person name="Dalgaard T.S."/>
            <person name="Juul-Madsen H.R."/>
        </authorList>
    </citation>
    <scope>NUCLEOTIDE SEQUENCE [LARGE SCALE GENOMIC DNA]</scope>
    <source>
        <strain evidence="12 13">DSM 43821</strain>
    </source>
</reference>
<dbReference type="InterPro" id="IPR043504">
    <property type="entry name" value="Peptidase_S1_PA_chymotrypsin"/>
</dbReference>
<dbReference type="Proteomes" id="UP000198228">
    <property type="component" value="Chromosome I"/>
</dbReference>
<accession>A0A1C4ZZN1</accession>
<evidence type="ECO:0000259" key="10">
    <source>
        <dbReference type="Pfam" id="PF00089"/>
    </source>
</evidence>
<feature type="signal peptide" evidence="9">
    <location>
        <begin position="1"/>
        <end position="28"/>
    </location>
</feature>
<keyword evidence="6" id="KW-0865">Zymogen</keyword>
<dbReference type="PRINTS" id="PR00861">
    <property type="entry name" value="ALYTICPTASE"/>
</dbReference>
<feature type="domain" description="Peptidase S1A alpha-lytic prodomain" evidence="11">
    <location>
        <begin position="130"/>
        <end position="187"/>
    </location>
</feature>
<keyword evidence="5" id="KW-0720">Serine protease</keyword>
<dbReference type="AlphaFoldDB" id="A0A1C4ZZN1"/>
<comment type="similarity">
    <text evidence="1">Belongs to the peptidase S1 family.</text>
</comment>
<evidence type="ECO:0000256" key="9">
    <source>
        <dbReference type="SAM" id="SignalP"/>
    </source>
</evidence>
<evidence type="ECO:0000256" key="7">
    <source>
        <dbReference type="ARBA" id="ARBA00023157"/>
    </source>
</evidence>
<feature type="compositionally biased region" description="Low complexity" evidence="8">
    <location>
        <begin position="399"/>
        <end position="429"/>
    </location>
</feature>
<dbReference type="Gene3D" id="3.30.300.50">
    <property type="match status" value="2"/>
</dbReference>
<feature type="region of interest" description="Disordered" evidence="8">
    <location>
        <begin position="342"/>
        <end position="361"/>
    </location>
</feature>
<dbReference type="GO" id="GO:0005576">
    <property type="term" value="C:extracellular region"/>
    <property type="evidence" value="ECO:0007669"/>
    <property type="project" value="InterPro"/>
</dbReference>
<dbReference type="Pfam" id="PF02983">
    <property type="entry name" value="Pro_Al_protease"/>
    <property type="match status" value="1"/>
</dbReference>
<feature type="domain" description="Peptidase S1" evidence="10">
    <location>
        <begin position="227"/>
        <end position="379"/>
    </location>
</feature>
<dbReference type="Gene3D" id="2.40.10.10">
    <property type="entry name" value="Trypsin-like serine proteases"/>
    <property type="match status" value="2"/>
</dbReference>
<dbReference type="CDD" id="cd21112">
    <property type="entry name" value="alphaLP-like"/>
    <property type="match status" value="1"/>
</dbReference>
<dbReference type="RefSeq" id="WP_088963398.1">
    <property type="nucleotide sequence ID" value="NZ_LT607410.1"/>
</dbReference>
<organism evidence="12 13">
    <name type="scientific">Micromonospora purpureochromogenes</name>
    <dbReference type="NCBI Taxonomy" id="47872"/>
    <lineage>
        <taxon>Bacteria</taxon>
        <taxon>Bacillati</taxon>
        <taxon>Actinomycetota</taxon>
        <taxon>Actinomycetes</taxon>
        <taxon>Micromonosporales</taxon>
        <taxon>Micromonosporaceae</taxon>
        <taxon>Micromonospora</taxon>
    </lineage>
</organism>
<evidence type="ECO:0000256" key="6">
    <source>
        <dbReference type="ARBA" id="ARBA00023145"/>
    </source>
</evidence>
<dbReference type="Pfam" id="PF00089">
    <property type="entry name" value="Trypsin"/>
    <property type="match status" value="1"/>
</dbReference>
<protein>
    <submittedName>
        <fullName evidence="12">Streptogrisin C</fullName>
    </submittedName>
</protein>
<sequence>MDRRRMTAIGVVVAAAGLTAAVTLPSFAGENAAPRAGGPAGASATGGVAPEVLDAMSRDLSLSREQAVRRLAAERRATGTLGRLRAELGRAYGGSWLSADGATLTVAVADPAQAARVRAAGAVPKEVDRGVRELDAVKGRLDSAGGRATPDIAGWYVDVATNSVVVLAKPGAEEAGRRFAAATGAPAGAVRVTASTESPRPLFDVRGGDAYFINNAGRCSVGFSVAGGFVTAGHCGRPGDRTTGANRVAQGTFAASSFPGDDWAFVQVNNQWTPQGVVNDFNGGTVPVNGSTEAPVGASICRSGSTTGTRCGVVQAKNATVNYPEGTVTGLTRTDVCAEPGDSGGAWLSGDQAQGVTSGGSGDCTAGGITFFQPVNEILQRNNLTLVTADSRSAPAEPPAGGEATAPPATAAPAAPPATAAPTAPPAGGSPVCTGDVSRSGAIAAGRSQAQPDGRWFVADGGAQSACLDAPDGAQLVLELQRWTGTSFRTVARTATADGVARLEAEGSPGAYRYRVTALSGSGQYTLAFSAT</sequence>
<dbReference type="InterPro" id="IPR001254">
    <property type="entry name" value="Trypsin_dom"/>
</dbReference>
<name>A0A1C4ZZN1_9ACTN</name>
<evidence type="ECO:0000313" key="12">
    <source>
        <dbReference type="EMBL" id="SCF38403.1"/>
    </source>
</evidence>
<evidence type="ECO:0000256" key="2">
    <source>
        <dbReference type="ARBA" id="ARBA00022670"/>
    </source>
</evidence>
<dbReference type="GO" id="GO:0006508">
    <property type="term" value="P:proteolysis"/>
    <property type="evidence" value="ECO:0007669"/>
    <property type="project" value="UniProtKB-KW"/>
</dbReference>
<feature type="chain" id="PRO_5008710808" evidence="9">
    <location>
        <begin position="29"/>
        <end position="532"/>
    </location>
</feature>
<evidence type="ECO:0000256" key="5">
    <source>
        <dbReference type="ARBA" id="ARBA00022825"/>
    </source>
</evidence>
<dbReference type="InterPro" id="IPR035070">
    <property type="entry name" value="Streptogrisin_prodomain"/>
</dbReference>
<keyword evidence="2" id="KW-0645">Protease</keyword>
<dbReference type="SUPFAM" id="SSF54806">
    <property type="entry name" value="Alpha-lytic protease prodomain"/>
    <property type="match status" value="1"/>
</dbReference>